<accession>A0AA88KLZ5</accession>
<dbReference type="SUPFAM" id="SSF81383">
    <property type="entry name" value="F-box domain"/>
    <property type="match status" value="1"/>
</dbReference>
<name>A0AA88KLZ5_NAELO</name>
<feature type="domain" description="F-box" evidence="3">
    <location>
        <begin position="234"/>
        <end position="282"/>
    </location>
</feature>
<dbReference type="Pfam" id="PF00179">
    <property type="entry name" value="UQ_con"/>
    <property type="match status" value="1"/>
</dbReference>
<dbReference type="InterPro" id="IPR001810">
    <property type="entry name" value="F-box_dom"/>
</dbReference>
<gene>
    <name evidence="4" type="ORF">C9374_002810</name>
</gene>
<evidence type="ECO:0000313" key="5">
    <source>
        <dbReference type="Proteomes" id="UP000816034"/>
    </source>
</evidence>
<dbReference type="PANTHER" id="PTHR24067">
    <property type="entry name" value="UBIQUITIN-CONJUGATING ENZYME E2"/>
    <property type="match status" value="1"/>
</dbReference>
<dbReference type="InterPro" id="IPR016135">
    <property type="entry name" value="UBQ-conjugating_enzyme/RWD"/>
</dbReference>
<proteinExistence type="predicted"/>
<dbReference type="InterPro" id="IPR036047">
    <property type="entry name" value="F-box-like_dom_sf"/>
</dbReference>
<dbReference type="InterPro" id="IPR000608">
    <property type="entry name" value="UBC"/>
</dbReference>
<dbReference type="GeneID" id="68095265"/>
<dbReference type="Gene3D" id="1.20.1280.50">
    <property type="match status" value="1"/>
</dbReference>
<dbReference type="PROSITE" id="PS50181">
    <property type="entry name" value="FBOX"/>
    <property type="match status" value="1"/>
</dbReference>
<organism evidence="4 5">
    <name type="scientific">Naegleria lovaniensis</name>
    <name type="common">Amoeba</name>
    <dbReference type="NCBI Taxonomy" id="51637"/>
    <lineage>
        <taxon>Eukaryota</taxon>
        <taxon>Discoba</taxon>
        <taxon>Heterolobosea</taxon>
        <taxon>Tetramitia</taxon>
        <taxon>Eutetramitia</taxon>
        <taxon>Vahlkampfiidae</taxon>
        <taxon>Naegleria</taxon>
    </lineage>
</organism>
<keyword evidence="5" id="KW-1185">Reference proteome</keyword>
<feature type="domain" description="UBC core" evidence="2">
    <location>
        <begin position="29"/>
        <end position="190"/>
    </location>
</feature>
<dbReference type="Gene3D" id="3.10.110.10">
    <property type="entry name" value="Ubiquitin Conjugating Enzyme"/>
    <property type="match status" value="1"/>
</dbReference>
<dbReference type="Pfam" id="PF12937">
    <property type="entry name" value="F-box-like"/>
    <property type="match status" value="1"/>
</dbReference>
<feature type="region of interest" description="Disordered" evidence="1">
    <location>
        <begin position="1"/>
        <end position="32"/>
    </location>
</feature>
<evidence type="ECO:0000256" key="1">
    <source>
        <dbReference type="SAM" id="MobiDB-lite"/>
    </source>
</evidence>
<dbReference type="SMART" id="SM00256">
    <property type="entry name" value="FBOX"/>
    <property type="match status" value="1"/>
</dbReference>
<dbReference type="InterPro" id="IPR050113">
    <property type="entry name" value="Ub_conjugating_enzyme"/>
</dbReference>
<reference evidence="4 5" key="1">
    <citation type="journal article" date="2018" name="BMC Genomics">
        <title>The genome of Naegleria lovaniensis, the basis for a comparative approach to unravel pathogenicity factors of the human pathogenic amoeba N. fowleri.</title>
        <authorList>
            <person name="Liechti N."/>
            <person name="Schurch N."/>
            <person name="Bruggmann R."/>
            <person name="Wittwer M."/>
        </authorList>
    </citation>
    <scope>NUCLEOTIDE SEQUENCE [LARGE SCALE GENOMIC DNA]</scope>
    <source>
        <strain evidence="4 5">ATCC 30569</strain>
    </source>
</reference>
<dbReference type="CDD" id="cd23955">
    <property type="entry name" value="UBCc_invertebrate"/>
    <property type="match status" value="1"/>
</dbReference>
<feature type="compositionally biased region" description="Polar residues" evidence="1">
    <location>
        <begin position="21"/>
        <end position="32"/>
    </location>
</feature>
<evidence type="ECO:0000259" key="3">
    <source>
        <dbReference type="PROSITE" id="PS50181"/>
    </source>
</evidence>
<protein>
    <submittedName>
        <fullName evidence="4">Uncharacterized protein</fullName>
    </submittedName>
</protein>
<dbReference type="RefSeq" id="XP_044550356.1">
    <property type="nucleotide sequence ID" value="XM_044692269.1"/>
</dbReference>
<dbReference type="SUPFAM" id="SSF54495">
    <property type="entry name" value="UBC-like"/>
    <property type="match status" value="1"/>
</dbReference>
<evidence type="ECO:0000259" key="2">
    <source>
        <dbReference type="PROSITE" id="PS50127"/>
    </source>
</evidence>
<dbReference type="AlphaFoldDB" id="A0AA88KLZ5"/>
<feature type="region of interest" description="Disordered" evidence="1">
    <location>
        <begin position="627"/>
        <end position="652"/>
    </location>
</feature>
<comment type="caution">
    <text evidence="4">The sequence shown here is derived from an EMBL/GenBank/DDBJ whole genome shotgun (WGS) entry which is preliminary data.</text>
</comment>
<evidence type="ECO:0000313" key="4">
    <source>
        <dbReference type="EMBL" id="KAG2386364.1"/>
    </source>
</evidence>
<dbReference type="PROSITE" id="PS50127">
    <property type="entry name" value="UBC_2"/>
    <property type="match status" value="1"/>
</dbReference>
<dbReference type="EMBL" id="PYSW02000016">
    <property type="protein sequence ID" value="KAG2386364.1"/>
    <property type="molecule type" value="Genomic_DNA"/>
</dbReference>
<sequence length="652" mass="75309">MKRSHDQIHPSPSSSHPQAKQPKTPQLSSAQQRLLRDWKEIQSCAKTLDTIWAQPLENDLYTWHGTLLAHPQSDYAGIILRLKMTFPMDYPHNPCNIELLNMLHHSHVHNGHICLDMLKTHHSTERYSGWSSSYTVLSILLQLQSFLFEEEKDQVFHIEQDVWASRKFKMLPDHDPENGKIWPCAPHWDVNAILRGKCAVPKNSVTAMTVDTFGKNRELPLVATSSSSSNQNAGPLVLDLPQELLIHIFDYLTTIELKTLEKVCQAFRKLVNCRQLSTARELVCFYSKLSFHEDTLGIGLNIRPIKNGKYDLSTSLDIIGWKSFHQDGVRTGVWNNEFNFWLPLYINKYHANIQLFKDSVLTIQKQCPGFLNDKAALTGDNFPFLAMDVLCKLMNAMIVEIMKGYSHASIKALQGYCHFHRWMIYLAQTYPQQLAILESVEKFLNEKSARLKTSCPDLGVFLPRLSVLGPNGITWNSIKKVVIDEVTTRNAFWVTLKFPDLANVQDGNDTARVRLSWESNKVSCGLIMFHVFFLRSLVEKHGRECSLEMLGRMYDVNFGCPEGNFEHVLQKEIFKILKISRLSEFFEYIGLAELDSNSKIAAYLRQCLKKAYDVGYIQQVQNQHQQHHHHHYREHYREDRYSSGSRGRHNYY</sequence>
<dbReference type="Proteomes" id="UP000816034">
    <property type="component" value="Unassembled WGS sequence"/>
</dbReference>
<dbReference type="SMART" id="SM00212">
    <property type="entry name" value="UBCc"/>
    <property type="match status" value="1"/>
</dbReference>